<reference evidence="4" key="1">
    <citation type="submission" date="2021-01" db="EMBL/GenBank/DDBJ databases">
        <authorList>
            <person name="Corre E."/>
            <person name="Pelletier E."/>
            <person name="Niang G."/>
            <person name="Scheremetjew M."/>
            <person name="Finn R."/>
            <person name="Kale V."/>
            <person name="Holt S."/>
            <person name="Cochrane G."/>
            <person name="Meng A."/>
            <person name="Brown T."/>
            <person name="Cohen L."/>
        </authorList>
    </citation>
    <scope>NUCLEOTIDE SEQUENCE</scope>
    <source>
        <strain evidence="4">RCC3387</strain>
    </source>
</reference>
<dbReference type="EMBL" id="HBGW01039636">
    <property type="protein sequence ID" value="CAD9564096.1"/>
    <property type="molecule type" value="Transcribed_RNA"/>
</dbReference>
<evidence type="ECO:0000313" key="4">
    <source>
        <dbReference type="EMBL" id="CAD9564096.1"/>
    </source>
</evidence>
<accession>A0A7S2K3M7</accession>
<dbReference type="Gene3D" id="3.20.90.10">
    <property type="entry name" value="Tubby Protein, Chain A"/>
    <property type="match status" value="1"/>
</dbReference>
<dbReference type="AlphaFoldDB" id="A0A7S2K3M7"/>
<evidence type="ECO:0000259" key="3">
    <source>
        <dbReference type="Pfam" id="PF01167"/>
    </source>
</evidence>
<organism evidence="4">
    <name type="scientific">Zooxanthella nutricula</name>
    <dbReference type="NCBI Taxonomy" id="1333877"/>
    <lineage>
        <taxon>Eukaryota</taxon>
        <taxon>Sar</taxon>
        <taxon>Alveolata</taxon>
        <taxon>Dinophyceae</taxon>
        <taxon>Peridiniales</taxon>
        <taxon>Peridiniales incertae sedis</taxon>
        <taxon>Zooxanthella</taxon>
    </lineage>
</organism>
<dbReference type="SUPFAM" id="SSF54518">
    <property type="entry name" value="Tubby C-terminal domain-like"/>
    <property type="match status" value="1"/>
</dbReference>
<dbReference type="InterPro" id="IPR000007">
    <property type="entry name" value="Tubby_C"/>
</dbReference>
<dbReference type="PRINTS" id="PR01573">
    <property type="entry name" value="SUPERTUBBY"/>
</dbReference>
<name>A0A7S2K3M7_9DINO</name>
<protein>
    <recommendedName>
        <fullName evidence="3">Tubby C-terminal domain-containing protein</fullName>
    </recommendedName>
</protein>
<dbReference type="InterPro" id="IPR025659">
    <property type="entry name" value="Tubby-like_C"/>
</dbReference>
<feature type="domain" description="Tubby C-terminal" evidence="3">
    <location>
        <begin position="58"/>
        <end position="308"/>
    </location>
</feature>
<proteinExistence type="inferred from homology"/>
<dbReference type="PANTHER" id="PTHR16517:SF7">
    <property type="entry name" value="PROTEIN KING TUBBY"/>
    <property type="match status" value="1"/>
</dbReference>
<gene>
    <name evidence="4" type="ORF">BRAN1462_LOCUS25017</name>
</gene>
<dbReference type="PANTHER" id="PTHR16517">
    <property type="entry name" value="TUBBY-RELATED"/>
    <property type="match status" value="1"/>
</dbReference>
<dbReference type="Pfam" id="PF01167">
    <property type="entry name" value="Tub"/>
    <property type="match status" value="1"/>
</dbReference>
<feature type="region of interest" description="Disordered" evidence="2">
    <location>
        <begin position="1"/>
        <end position="40"/>
    </location>
</feature>
<evidence type="ECO:0000256" key="2">
    <source>
        <dbReference type="SAM" id="MobiDB-lite"/>
    </source>
</evidence>
<sequence length="314" mass="34803">MPVAQVSKEEEEQRRRSLAQELSNRGICPEYDPVGSGDQRSAFDVSSVAPADMRAFLHSPAPKHAGVVQCRIIRDRSGISTKLHPKYTMESDDKIFLMTAQKQVKNKTSNYAISMSKSGSSKDPEGFLGKLRSDFLGIEWCAYSPGLNPAKIDPKMPTAHQLQQVREELMAVQYTASKWGATAKGPRKMSVAIPSVTPGGERLVCRTMTPQADGLLALQKGPSSNPTQQITTYTNKPPKWNDQIGAYVLNFNKRVTEASVKNFQLISSTDPETVYLQFGRVGKEVFNLDFRHPISPFQAFAMCLSSFDYKLGCE</sequence>
<evidence type="ECO:0000256" key="1">
    <source>
        <dbReference type="ARBA" id="ARBA00007129"/>
    </source>
</evidence>
<comment type="similarity">
    <text evidence="1">Belongs to the TUB family.</text>
</comment>